<dbReference type="InterPro" id="IPR039417">
    <property type="entry name" value="Peptidase_C1A_papain-like"/>
</dbReference>
<feature type="signal peptide" evidence="3">
    <location>
        <begin position="1"/>
        <end position="15"/>
    </location>
</feature>
<keyword evidence="6" id="KW-1185">Reference proteome</keyword>
<keyword evidence="2" id="KW-0865">Zymogen</keyword>
<dbReference type="SMART" id="SM00645">
    <property type="entry name" value="Pept_C1"/>
    <property type="match status" value="1"/>
</dbReference>
<dbReference type="InterPro" id="IPR025660">
    <property type="entry name" value="Pept_his_AS"/>
</dbReference>
<comment type="similarity">
    <text evidence="1">Belongs to the peptidase C1 family.</text>
</comment>
<dbReference type="Pfam" id="PF00112">
    <property type="entry name" value="Peptidase_C1"/>
    <property type="match status" value="1"/>
</dbReference>
<evidence type="ECO:0000313" key="5">
    <source>
        <dbReference type="EMBL" id="GMI23486.1"/>
    </source>
</evidence>
<accession>A0ABQ6MC06</accession>
<reference evidence="5 6" key="1">
    <citation type="journal article" date="2023" name="Commun. Biol.">
        <title>Genome analysis of Parmales, the sister group of diatoms, reveals the evolutionary specialization of diatoms from phago-mixotrophs to photoautotrophs.</title>
        <authorList>
            <person name="Ban H."/>
            <person name="Sato S."/>
            <person name="Yoshikawa S."/>
            <person name="Yamada K."/>
            <person name="Nakamura Y."/>
            <person name="Ichinomiya M."/>
            <person name="Sato N."/>
            <person name="Blanc-Mathieu R."/>
            <person name="Endo H."/>
            <person name="Kuwata A."/>
            <person name="Ogata H."/>
        </authorList>
    </citation>
    <scope>NUCLEOTIDE SEQUENCE [LARGE SCALE GENOMIC DNA]</scope>
</reference>
<feature type="chain" id="PRO_5046263005" description="Peptidase C1A papain C-terminal domain-containing protein" evidence="3">
    <location>
        <begin position="16"/>
        <end position="242"/>
    </location>
</feature>
<gene>
    <name evidence="5" type="ORF">TeGR_g13809</name>
</gene>
<sequence>MRATLSLTLIPAIAASATLPASVDWSAIGAVSAVGDEGSCGGGCWAFAASGAVEGALYAKTKNMTPLSTQQLVNCVYTNHDSCASGGTMEDAFNYIRDNGGLCSAEDWQFIPENRAAGTCSVDCNTVSGSAISGYRKVAGSEDALMEAVARQPVAVAVQGLTGPFAAYKGGVLTGQCGTALDHGLLLVGYGETEDGVKYWKLKNDFGEDWGEAGYVKIERNGGQNGNKGMCGILMDATYPLI</sequence>
<evidence type="ECO:0000256" key="1">
    <source>
        <dbReference type="ARBA" id="ARBA00008455"/>
    </source>
</evidence>
<dbReference type="InterPro" id="IPR038765">
    <property type="entry name" value="Papain-like_cys_pep_sf"/>
</dbReference>
<proteinExistence type="inferred from homology"/>
<name>A0ABQ6MC06_9STRA</name>
<evidence type="ECO:0000313" key="6">
    <source>
        <dbReference type="Proteomes" id="UP001165060"/>
    </source>
</evidence>
<dbReference type="PROSITE" id="PS00639">
    <property type="entry name" value="THIOL_PROTEASE_HIS"/>
    <property type="match status" value="1"/>
</dbReference>
<evidence type="ECO:0000256" key="2">
    <source>
        <dbReference type="ARBA" id="ARBA00023145"/>
    </source>
</evidence>
<comment type="caution">
    <text evidence="5">The sequence shown here is derived from an EMBL/GenBank/DDBJ whole genome shotgun (WGS) entry which is preliminary data.</text>
</comment>
<dbReference type="PANTHER" id="PTHR12411">
    <property type="entry name" value="CYSTEINE PROTEASE FAMILY C1-RELATED"/>
    <property type="match status" value="1"/>
</dbReference>
<dbReference type="CDD" id="cd02248">
    <property type="entry name" value="Peptidase_C1A"/>
    <property type="match status" value="1"/>
</dbReference>
<dbReference type="InterPro" id="IPR013128">
    <property type="entry name" value="Peptidase_C1A"/>
</dbReference>
<dbReference type="Proteomes" id="UP001165060">
    <property type="component" value="Unassembled WGS sequence"/>
</dbReference>
<protein>
    <recommendedName>
        <fullName evidence="4">Peptidase C1A papain C-terminal domain-containing protein</fullName>
    </recommendedName>
</protein>
<feature type="domain" description="Peptidase C1A papain C-terminal" evidence="4">
    <location>
        <begin position="19"/>
        <end position="241"/>
    </location>
</feature>
<keyword evidence="3" id="KW-0732">Signal</keyword>
<evidence type="ECO:0000256" key="3">
    <source>
        <dbReference type="SAM" id="SignalP"/>
    </source>
</evidence>
<organism evidence="5 6">
    <name type="scientific">Tetraparma gracilis</name>
    <dbReference type="NCBI Taxonomy" id="2962635"/>
    <lineage>
        <taxon>Eukaryota</taxon>
        <taxon>Sar</taxon>
        <taxon>Stramenopiles</taxon>
        <taxon>Ochrophyta</taxon>
        <taxon>Bolidophyceae</taxon>
        <taxon>Parmales</taxon>
        <taxon>Triparmaceae</taxon>
        <taxon>Tetraparma</taxon>
    </lineage>
</organism>
<dbReference type="Gene3D" id="3.90.70.10">
    <property type="entry name" value="Cysteine proteinases"/>
    <property type="match status" value="1"/>
</dbReference>
<dbReference type="EMBL" id="BRYB01001333">
    <property type="protein sequence ID" value="GMI23486.1"/>
    <property type="molecule type" value="Genomic_DNA"/>
</dbReference>
<evidence type="ECO:0000259" key="4">
    <source>
        <dbReference type="SMART" id="SM00645"/>
    </source>
</evidence>
<dbReference type="SUPFAM" id="SSF54001">
    <property type="entry name" value="Cysteine proteinases"/>
    <property type="match status" value="1"/>
</dbReference>
<dbReference type="InterPro" id="IPR000668">
    <property type="entry name" value="Peptidase_C1A_C"/>
</dbReference>
<dbReference type="PRINTS" id="PR00705">
    <property type="entry name" value="PAPAIN"/>
</dbReference>